<dbReference type="GO" id="GO:0032259">
    <property type="term" value="P:methylation"/>
    <property type="evidence" value="ECO:0007669"/>
    <property type="project" value="UniProtKB-KW"/>
</dbReference>
<dbReference type="PANTHER" id="PTHR33841">
    <property type="entry name" value="DNA METHYLTRANSFERASE YEEA-RELATED"/>
    <property type="match status" value="1"/>
</dbReference>
<dbReference type="Pfam" id="PF02384">
    <property type="entry name" value="N6_Mtase"/>
    <property type="match status" value="1"/>
</dbReference>
<dbReference type="GO" id="GO:0009307">
    <property type="term" value="P:DNA restriction-modification system"/>
    <property type="evidence" value="ECO:0007669"/>
    <property type="project" value="UniProtKB-KW"/>
</dbReference>
<dbReference type="AlphaFoldDB" id="A0A921FJL4"/>
<dbReference type="InterPro" id="IPR050953">
    <property type="entry name" value="N4_N6_ade-DNA_methylase"/>
</dbReference>
<dbReference type="InterPro" id="IPR054520">
    <property type="entry name" value="M_Eco57I_C"/>
</dbReference>
<evidence type="ECO:0000313" key="7">
    <source>
        <dbReference type="EMBL" id="HJF09995.1"/>
    </source>
</evidence>
<keyword evidence="3" id="KW-0949">S-adenosyl-L-methionine</keyword>
<dbReference type="InterPro" id="IPR029063">
    <property type="entry name" value="SAM-dependent_MTases_sf"/>
</dbReference>
<dbReference type="InterPro" id="IPR003356">
    <property type="entry name" value="DNA_methylase_A-5"/>
</dbReference>
<dbReference type="SUPFAM" id="SSF53335">
    <property type="entry name" value="S-adenosyl-L-methionine-dependent methyltransferases"/>
    <property type="match status" value="1"/>
</dbReference>
<evidence type="ECO:0000313" key="8">
    <source>
        <dbReference type="Proteomes" id="UP000784793"/>
    </source>
</evidence>
<dbReference type="GO" id="GO:0003677">
    <property type="term" value="F:DNA binding"/>
    <property type="evidence" value="ECO:0007669"/>
    <property type="project" value="InterPro"/>
</dbReference>
<organism evidence="7 8">
    <name type="scientific">Lactobacillus crispatus</name>
    <dbReference type="NCBI Taxonomy" id="47770"/>
    <lineage>
        <taxon>Bacteria</taxon>
        <taxon>Bacillati</taxon>
        <taxon>Bacillota</taxon>
        <taxon>Bacilli</taxon>
        <taxon>Lactobacillales</taxon>
        <taxon>Lactobacillaceae</taxon>
        <taxon>Lactobacillus</taxon>
    </lineage>
</organism>
<keyword evidence="4" id="KW-0680">Restriction system</keyword>
<keyword evidence="1 7" id="KW-0489">Methyltransferase</keyword>
<keyword evidence="2" id="KW-0808">Transferase</keyword>
<dbReference type="Pfam" id="PF22837">
    <property type="entry name" value="M_Eco57I_C"/>
    <property type="match status" value="1"/>
</dbReference>
<dbReference type="Proteomes" id="UP000784793">
    <property type="component" value="Unassembled WGS sequence"/>
</dbReference>
<protein>
    <submittedName>
        <fullName evidence="7">N-6 DNA methylase</fullName>
    </submittedName>
</protein>
<feature type="domain" description="Type II methyltransferase M.Eco57I C-terminal" evidence="6">
    <location>
        <begin position="523"/>
        <end position="744"/>
    </location>
</feature>
<sequence>MNYFALFLNNESYIEKCLILIKYISSPNSRSLPHITLRLFKEQDDKFDYIKNKKISYLNIIEPGTFNMETSDGPYIVYLRCESEELEEIDYRPDFPFSRLHITLYEGTDFEYARSLFSLLNQMPWHFKLTFDLPKHLSERAMGAGTLRRLNYNSVCRDILGENCLDVPNEIANNKQKLQVVKTILDELTHYLNSQNSKSERIKSLYSDKESTQDSSNFVDESKKSSFLNVEDQMIIDGFPENTVNKPVQDAIYVTPPEYARDMAQCALAAFGDDSKKIFFGDSAIGTGALFIAIKRLVDAVNNDENKHYSFGSAVGIDIDERMAKEAFLRCSKRDLVVIYGDAISPSIDLGEKRNMMIVNPPYNRHEEIPEEYREKAKELAEAQTGIQVAANAGLYVYHLLIMDKWLDDNGVAVWLLPSIFLQSRYGKAIRQYLTSNVQLMRLHVYDEEKLQFDDTMISTTIVVFKKAPPVESQKVVVTYGVSISEPQFSKTFDLGYLSKELKNWRSIIVDSKESDSQRSLDIRFSSLFDIKRGLATGANSFFVIERSKAKEYGIPDMALKPILPKARYLQSLVISAKDDGYPDVEPQMALIDCDLDEEIIKSKYPAFYDYLQNAKQKDKDGKAIVDRTLVKSRKPWYKQELRNPPRFLLTYMGRTKKDLPPLYFLLNQSDAVALNTYLLLYPKPWLMEIIGNNELLCKKLLSSLNDSAKKIIAQQTRVYSGGLQKLEPNELKNLSIAELPNEIVEAYKLTCSE</sequence>
<comment type="caution">
    <text evidence="7">The sequence shown here is derived from an EMBL/GenBank/DDBJ whole genome shotgun (WGS) entry which is preliminary data.</text>
</comment>
<accession>A0A921FJL4</accession>
<dbReference type="PANTHER" id="PTHR33841:SF5">
    <property type="entry name" value="DNA METHYLASE (MODIFICATION METHYLASE) (METHYLTRANSFERASE)-RELATED"/>
    <property type="match status" value="1"/>
</dbReference>
<dbReference type="EMBL" id="DYXB01000072">
    <property type="protein sequence ID" value="HJF09995.1"/>
    <property type="molecule type" value="Genomic_DNA"/>
</dbReference>
<dbReference type="CDD" id="cd02440">
    <property type="entry name" value="AdoMet_MTases"/>
    <property type="match status" value="1"/>
</dbReference>
<evidence type="ECO:0000256" key="1">
    <source>
        <dbReference type="ARBA" id="ARBA00022603"/>
    </source>
</evidence>
<reference evidence="7" key="1">
    <citation type="journal article" date="2021" name="PeerJ">
        <title>Extensive microbial diversity within the chicken gut microbiome revealed by metagenomics and culture.</title>
        <authorList>
            <person name="Gilroy R."/>
            <person name="Ravi A."/>
            <person name="Getino M."/>
            <person name="Pursley I."/>
            <person name="Horton D.L."/>
            <person name="Alikhan N.F."/>
            <person name="Baker D."/>
            <person name="Gharbi K."/>
            <person name="Hall N."/>
            <person name="Watson M."/>
            <person name="Adriaenssens E.M."/>
            <person name="Foster-Nyarko E."/>
            <person name="Jarju S."/>
            <person name="Secka A."/>
            <person name="Antonio M."/>
            <person name="Oren A."/>
            <person name="Chaudhuri R.R."/>
            <person name="La Ragione R."/>
            <person name="Hildebrand F."/>
            <person name="Pallen M.J."/>
        </authorList>
    </citation>
    <scope>NUCLEOTIDE SEQUENCE</scope>
    <source>
        <strain evidence="7">CHK194-22301</strain>
    </source>
</reference>
<evidence type="ECO:0000256" key="4">
    <source>
        <dbReference type="ARBA" id="ARBA00022747"/>
    </source>
</evidence>
<dbReference type="GO" id="GO:0009007">
    <property type="term" value="F:site-specific DNA-methyltransferase (adenine-specific) activity"/>
    <property type="evidence" value="ECO:0007669"/>
    <property type="project" value="UniProtKB-EC"/>
</dbReference>
<dbReference type="GO" id="GO:0008170">
    <property type="term" value="F:N-methyltransferase activity"/>
    <property type="evidence" value="ECO:0007669"/>
    <property type="project" value="InterPro"/>
</dbReference>
<evidence type="ECO:0000256" key="2">
    <source>
        <dbReference type="ARBA" id="ARBA00022679"/>
    </source>
</evidence>
<evidence type="ECO:0000259" key="5">
    <source>
        <dbReference type="Pfam" id="PF02384"/>
    </source>
</evidence>
<proteinExistence type="predicted"/>
<feature type="domain" description="DNA methylase adenine-specific" evidence="5">
    <location>
        <begin position="253"/>
        <end position="478"/>
    </location>
</feature>
<reference evidence="7" key="2">
    <citation type="submission" date="2021-09" db="EMBL/GenBank/DDBJ databases">
        <authorList>
            <person name="Gilroy R."/>
        </authorList>
    </citation>
    <scope>NUCLEOTIDE SEQUENCE</scope>
    <source>
        <strain evidence="7">CHK194-22301</strain>
    </source>
</reference>
<dbReference type="InterPro" id="IPR002052">
    <property type="entry name" value="DNA_methylase_N6_adenine_CS"/>
</dbReference>
<gene>
    <name evidence="7" type="ORF">K8V23_04265</name>
</gene>
<evidence type="ECO:0000259" key="6">
    <source>
        <dbReference type="Pfam" id="PF22837"/>
    </source>
</evidence>
<dbReference type="PROSITE" id="PS00092">
    <property type="entry name" value="N6_MTASE"/>
    <property type="match status" value="1"/>
</dbReference>
<evidence type="ECO:0000256" key="3">
    <source>
        <dbReference type="ARBA" id="ARBA00022691"/>
    </source>
</evidence>
<dbReference type="Gene3D" id="3.40.50.150">
    <property type="entry name" value="Vaccinia Virus protein VP39"/>
    <property type="match status" value="1"/>
</dbReference>
<name>A0A921FJL4_9LACO</name>